<dbReference type="Gene3D" id="3.20.20.370">
    <property type="entry name" value="Glycoside hydrolase/deacetylase"/>
    <property type="match status" value="1"/>
</dbReference>
<dbReference type="PANTHER" id="PTHR10587:SF137">
    <property type="entry name" value="4-DEOXY-4-FORMAMIDO-L-ARABINOSE-PHOSPHOUNDECAPRENOL DEFORMYLASE ARND-RELATED"/>
    <property type="match status" value="1"/>
</dbReference>
<evidence type="ECO:0000256" key="1">
    <source>
        <dbReference type="SAM" id="Phobius"/>
    </source>
</evidence>
<gene>
    <name evidence="3" type="ORF">EJQ19_27880</name>
</gene>
<proteinExistence type="predicted"/>
<evidence type="ECO:0000313" key="3">
    <source>
        <dbReference type="EMBL" id="RTE03548.1"/>
    </source>
</evidence>
<comment type="caution">
    <text evidence="3">The sequence shown here is derived from an EMBL/GenBank/DDBJ whole genome shotgun (WGS) entry which is preliminary data.</text>
</comment>
<dbReference type="SUPFAM" id="SSF88713">
    <property type="entry name" value="Glycoside hydrolase/deacetylase"/>
    <property type="match status" value="1"/>
</dbReference>
<dbReference type="Proteomes" id="UP000276128">
    <property type="component" value="Unassembled WGS sequence"/>
</dbReference>
<dbReference type="EMBL" id="RXHU01000101">
    <property type="protein sequence ID" value="RTE03548.1"/>
    <property type="molecule type" value="Genomic_DNA"/>
</dbReference>
<sequence length="259" mass="30139">MEFTLLSFHHVKTVSFWFLIGLCGYSFIPTVIVRVIGGKSFYKRNRSTGIALTFDDGPDPAYTPQLLNLLRKYRIQAAFFVLGSKAEQHPELIKRMQDEGHLIGIHNYRHWSNALLTPKKVRKQLQDTENVIVGITGSKPMYYRPPWGVINVFDFLLARKYQFVLWTLMVKDWRCSGGKERIKRKLLARLKHNDIIVLHDSGQTLGADRFAPRYMLEALEEFLAECKRKELVFLRVDDKIRLEAKQAEYVQHGSQNIEV</sequence>
<organism evidence="3 4">
    <name type="scientific">Paenibacillus whitsoniae</name>
    <dbReference type="NCBI Taxonomy" id="2496558"/>
    <lineage>
        <taxon>Bacteria</taxon>
        <taxon>Bacillati</taxon>
        <taxon>Bacillota</taxon>
        <taxon>Bacilli</taxon>
        <taxon>Bacillales</taxon>
        <taxon>Paenibacillaceae</taxon>
        <taxon>Paenibacillus</taxon>
    </lineage>
</organism>
<accession>A0A430J5M7</accession>
<feature type="transmembrane region" description="Helical" evidence="1">
    <location>
        <begin position="16"/>
        <end position="37"/>
    </location>
</feature>
<dbReference type="AlphaFoldDB" id="A0A430J5M7"/>
<dbReference type="InterPro" id="IPR050248">
    <property type="entry name" value="Polysacc_deacetylase_ArnD"/>
</dbReference>
<feature type="domain" description="NodB homology" evidence="2">
    <location>
        <begin position="48"/>
        <end position="234"/>
    </location>
</feature>
<dbReference type="GO" id="GO:0005975">
    <property type="term" value="P:carbohydrate metabolic process"/>
    <property type="evidence" value="ECO:0007669"/>
    <property type="project" value="InterPro"/>
</dbReference>
<keyword evidence="4" id="KW-1185">Reference proteome</keyword>
<dbReference type="InterPro" id="IPR011330">
    <property type="entry name" value="Glyco_hydro/deAcase_b/a-brl"/>
</dbReference>
<evidence type="ECO:0000313" key="4">
    <source>
        <dbReference type="Proteomes" id="UP000276128"/>
    </source>
</evidence>
<evidence type="ECO:0000259" key="2">
    <source>
        <dbReference type="PROSITE" id="PS51677"/>
    </source>
</evidence>
<dbReference type="InterPro" id="IPR002509">
    <property type="entry name" value="NODB_dom"/>
</dbReference>
<keyword evidence="1" id="KW-0472">Membrane</keyword>
<reference evidence="3 4" key="1">
    <citation type="submission" date="2018-12" db="EMBL/GenBank/DDBJ databases">
        <title>Bacillus ochoae sp. nov., Paenibacillus whitsoniae sp. nov., Paenibacillus spiritus sp. nov. Isolated from the Mars Exploration Rover during spacecraft assembly.</title>
        <authorList>
            <person name="Seuylemezian A."/>
            <person name="Vaishampayan P."/>
        </authorList>
    </citation>
    <scope>NUCLEOTIDE SEQUENCE [LARGE SCALE GENOMIC DNA]</scope>
    <source>
        <strain evidence="3 4">MER 54</strain>
    </source>
</reference>
<dbReference type="OrthoDB" id="2649545at2"/>
<keyword evidence="1" id="KW-1133">Transmembrane helix</keyword>
<protein>
    <submittedName>
        <fullName evidence="3">Polysaccharide deacetylase family protein</fullName>
    </submittedName>
</protein>
<keyword evidence="1" id="KW-0812">Transmembrane</keyword>
<dbReference type="PROSITE" id="PS51677">
    <property type="entry name" value="NODB"/>
    <property type="match status" value="1"/>
</dbReference>
<dbReference type="Pfam" id="PF01522">
    <property type="entry name" value="Polysacc_deac_1"/>
    <property type="match status" value="1"/>
</dbReference>
<dbReference type="CDD" id="cd10959">
    <property type="entry name" value="CE4_NodB_like_3"/>
    <property type="match status" value="1"/>
</dbReference>
<name>A0A430J5M7_9BACL</name>
<dbReference type="GO" id="GO:0016810">
    <property type="term" value="F:hydrolase activity, acting on carbon-nitrogen (but not peptide) bonds"/>
    <property type="evidence" value="ECO:0007669"/>
    <property type="project" value="InterPro"/>
</dbReference>
<dbReference type="PANTHER" id="PTHR10587">
    <property type="entry name" value="GLYCOSYL TRANSFERASE-RELATED"/>
    <property type="match status" value="1"/>
</dbReference>